<gene>
    <name evidence="1" type="ORF">DHETER_LOCUS610</name>
</gene>
<accession>A0ACA9K1S6</accession>
<evidence type="ECO:0000313" key="1">
    <source>
        <dbReference type="EMBL" id="CAG8446756.1"/>
    </source>
</evidence>
<comment type="caution">
    <text evidence="1">The sequence shown here is derived from an EMBL/GenBank/DDBJ whole genome shotgun (WGS) entry which is preliminary data.</text>
</comment>
<dbReference type="Proteomes" id="UP000789702">
    <property type="component" value="Unassembled WGS sequence"/>
</dbReference>
<proteinExistence type="predicted"/>
<sequence length="175" mass="20336">MALSLFVGFNNNHHNILLAQGFLADETIESHIWLFNKLLEATSVHPGTILTDTDPAVDSAIHQIFFSTYPIHCTFHLTQNLHKNLRKVLSNVYQKFLNDFYLCRDSLVEDDFQQRYEKLTEYYPNAQNYLEFLYISKTYWAHCFTSFQFTGGMIATSHVESVNGCLKHLLFNSNI</sequence>
<dbReference type="EMBL" id="CAJVPU010000317">
    <property type="protein sequence ID" value="CAG8446756.1"/>
    <property type="molecule type" value="Genomic_DNA"/>
</dbReference>
<name>A0ACA9K1S6_9GLOM</name>
<reference evidence="1" key="1">
    <citation type="submission" date="2021-06" db="EMBL/GenBank/DDBJ databases">
        <authorList>
            <person name="Kallberg Y."/>
            <person name="Tangrot J."/>
            <person name="Rosling A."/>
        </authorList>
    </citation>
    <scope>NUCLEOTIDE SEQUENCE</scope>
    <source>
        <strain evidence="1">IL203A</strain>
    </source>
</reference>
<organism evidence="1 2">
    <name type="scientific">Dentiscutata heterogama</name>
    <dbReference type="NCBI Taxonomy" id="1316150"/>
    <lineage>
        <taxon>Eukaryota</taxon>
        <taxon>Fungi</taxon>
        <taxon>Fungi incertae sedis</taxon>
        <taxon>Mucoromycota</taxon>
        <taxon>Glomeromycotina</taxon>
        <taxon>Glomeromycetes</taxon>
        <taxon>Diversisporales</taxon>
        <taxon>Gigasporaceae</taxon>
        <taxon>Dentiscutata</taxon>
    </lineage>
</organism>
<keyword evidence="2" id="KW-1185">Reference proteome</keyword>
<protein>
    <submittedName>
        <fullName evidence="1">3762_t:CDS:1</fullName>
    </submittedName>
</protein>
<evidence type="ECO:0000313" key="2">
    <source>
        <dbReference type="Proteomes" id="UP000789702"/>
    </source>
</evidence>